<keyword evidence="2" id="KW-1003">Cell membrane</keyword>
<organism evidence="7 8">
    <name type="scientific">[Clostridium] methylpentosum DSM 5476</name>
    <dbReference type="NCBI Taxonomy" id="537013"/>
    <lineage>
        <taxon>Bacteria</taxon>
        <taxon>Bacillati</taxon>
        <taxon>Bacillota</taxon>
        <taxon>Clostridia</taxon>
        <taxon>Eubacteriales</taxon>
        <taxon>Oscillospiraceae</taxon>
        <taxon>Oscillospiraceae incertae sedis</taxon>
    </lineage>
</organism>
<sequence>MGKHSPNDLGKERIGKLLLRLALPAIAAQLVNMLYNIVDRMYIGHIPDVGAAALTGVGVSFPIIMIISAFSALIGMGGAPHASIKMGQGDNEAAERILGNCFTVLLAISVVLTAFFLLTGEKLLLLFGASESTVGYGLGYLNIYVCGTVFVQLALGLNSFISSQGFATRSMLTVVIGAVINIVLDPLFIFAFGLGERGAALATVLSQAVSAIWVLKFLTGKKTALRIRRKNLRVRRSVILPVLMLGVSPFIMQSTESLVSVCLNS</sequence>
<keyword evidence="4 6" id="KW-1133">Transmembrane helix</keyword>
<dbReference type="PANTHER" id="PTHR43823">
    <property type="entry name" value="SPORULATION PROTEIN YKVU"/>
    <property type="match status" value="1"/>
</dbReference>
<feature type="transmembrane region" description="Helical" evidence="6">
    <location>
        <begin position="138"/>
        <end position="160"/>
    </location>
</feature>
<feature type="transmembrane region" description="Helical" evidence="6">
    <location>
        <begin position="97"/>
        <end position="118"/>
    </location>
</feature>
<dbReference type="AlphaFoldDB" id="C0EEG9"/>
<dbReference type="Pfam" id="PF01554">
    <property type="entry name" value="MatE"/>
    <property type="match status" value="1"/>
</dbReference>
<dbReference type="eggNOG" id="COG0534">
    <property type="taxonomic scope" value="Bacteria"/>
</dbReference>
<dbReference type="GO" id="GO:0005886">
    <property type="term" value="C:plasma membrane"/>
    <property type="evidence" value="ECO:0007669"/>
    <property type="project" value="UniProtKB-SubCell"/>
</dbReference>
<feature type="transmembrane region" description="Helical" evidence="6">
    <location>
        <begin position="50"/>
        <end position="76"/>
    </location>
</feature>
<dbReference type="InterPro" id="IPR002528">
    <property type="entry name" value="MATE_fam"/>
</dbReference>
<evidence type="ECO:0000256" key="3">
    <source>
        <dbReference type="ARBA" id="ARBA00022692"/>
    </source>
</evidence>
<keyword evidence="8" id="KW-1185">Reference proteome</keyword>
<dbReference type="HOGENOM" id="CLU_012893_13_2_9"/>
<evidence type="ECO:0000313" key="8">
    <source>
        <dbReference type="Proteomes" id="UP000003340"/>
    </source>
</evidence>
<dbReference type="PANTHER" id="PTHR43823:SF3">
    <property type="entry name" value="MULTIDRUG EXPORT PROTEIN MEPA"/>
    <property type="match status" value="1"/>
</dbReference>
<protein>
    <submittedName>
        <fullName evidence="7">MATE domain protein</fullName>
    </submittedName>
</protein>
<reference evidence="7 8" key="1">
    <citation type="submission" date="2009-01" db="EMBL/GenBank/DDBJ databases">
        <authorList>
            <person name="Fulton L."/>
            <person name="Clifton S."/>
            <person name="Fulton B."/>
            <person name="Xu J."/>
            <person name="Minx P."/>
            <person name="Pepin K.H."/>
            <person name="Johnson M."/>
            <person name="Bhonagiri V."/>
            <person name="Nash W.E."/>
            <person name="Mardis E.R."/>
            <person name="Wilson R.K."/>
        </authorList>
    </citation>
    <scope>NUCLEOTIDE SEQUENCE [LARGE SCALE GENOMIC DNA]</scope>
    <source>
        <strain evidence="7 8">DSM 5476</strain>
    </source>
</reference>
<evidence type="ECO:0000256" key="5">
    <source>
        <dbReference type="ARBA" id="ARBA00023136"/>
    </source>
</evidence>
<dbReference type="GO" id="GO:0042910">
    <property type="term" value="F:xenobiotic transmembrane transporter activity"/>
    <property type="evidence" value="ECO:0007669"/>
    <property type="project" value="InterPro"/>
</dbReference>
<feature type="transmembrane region" description="Helical" evidence="6">
    <location>
        <begin position="199"/>
        <end position="218"/>
    </location>
</feature>
<dbReference type="GO" id="GO:0015297">
    <property type="term" value="F:antiporter activity"/>
    <property type="evidence" value="ECO:0007669"/>
    <property type="project" value="InterPro"/>
</dbReference>
<feature type="transmembrane region" description="Helical" evidence="6">
    <location>
        <begin position="238"/>
        <end position="255"/>
    </location>
</feature>
<feature type="transmembrane region" description="Helical" evidence="6">
    <location>
        <begin position="172"/>
        <end position="193"/>
    </location>
</feature>
<reference evidence="7 8" key="2">
    <citation type="submission" date="2009-02" db="EMBL/GenBank/DDBJ databases">
        <title>Draft genome sequence of Clostridium methylpentosum (DSM 5476).</title>
        <authorList>
            <person name="Sudarsanam P."/>
            <person name="Ley R."/>
            <person name="Guruge J."/>
            <person name="Turnbaugh P.J."/>
            <person name="Mahowald M."/>
            <person name="Liep D."/>
            <person name="Gordon J."/>
        </authorList>
    </citation>
    <scope>NUCLEOTIDE SEQUENCE [LARGE SCALE GENOMIC DNA]</scope>
    <source>
        <strain evidence="7 8">DSM 5476</strain>
    </source>
</reference>
<gene>
    <name evidence="7" type="ORF">CLOSTMETH_02255</name>
</gene>
<dbReference type="EMBL" id="ACEC01000070">
    <property type="protein sequence ID" value="EEG30157.1"/>
    <property type="molecule type" value="Genomic_DNA"/>
</dbReference>
<dbReference type="Proteomes" id="UP000003340">
    <property type="component" value="Unassembled WGS sequence"/>
</dbReference>
<name>C0EEG9_9FIRM</name>
<evidence type="ECO:0000313" key="7">
    <source>
        <dbReference type="EMBL" id="EEG30157.1"/>
    </source>
</evidence>
<dbReference type="InterPro" id="IPR051327">
    <property type="entry name" value="MATE_MepA_subfamily"/>
</dbReference>
<keyword evidence="3 6" id="KW-0812">Transmembrane</keyword>
<proteinExistence type="predicted"/>
<feature type="non-terminal residue" evidence="7">
    <location>
        <position position="265"/>
    </location>
</feature>
<evidence type="ECO:0000256" key="4">
    <source>
        <dbReference type="ARBA" id="ARBA00022989"/>
    </source>
</evidence>
<dbReference type="STRING" id="537013.CLOSTMETH_02255"/>
<comment type="caution">
    <text evidence="7">The sequence shown here is derived from an EMBL/GenBank/DDBJ whole genome shotgun (WGS) entry which is preliminary data.</text>
</comment>
<evidence type="ECO:0000256" key="1">
    <source>
        <dbReference type="ARBA" id="ARBA00004651"/>
    </source>
</evidence>
<keyword evidence="5 6" id="KW-0472">Membrane</keyword>
<comment type="subcellular location">
    <subcellularLocation>
        <location evidence="1">Cell membrane</location>
        <topology evidence="1">Multi-pass membrane protein</topology>
    </subcellularLocation>
</comment>
<accession>C0EEG9</accession>
<evidence type="ECO:0000256" key="6">
    <source>
        <dbReference type="SAM" id="Phobius"/>
    </source>
</evidence>
<evidence type="ECO:0000256" key="2">
    <source>
        <dbReference type="ARBA" id="ARBA00022475"/>
    </source>
</evidence>
<feature type="transmembrane region" description="Helical" evidence="6">
    <location>
        <begin position="21"/>
        <end position="38"/>
    </location>
</feature>